<accession>A0A7J7KC95</accession>
<evidence type="ECO:0000256" key="1">
    <source>
        <dbReference type="ARBA" id="ARBA00022729"/>
    </source>
</evidence>
<sequence length="78" mass="8683">MFRWNYDGVFRDLDGSLSGVAGGNVLTWTDTLDPDKCVKDDRFSQGAAQGAVCDETTQFARLSFNHPNMQSIYSRTLS</sequence>
<dbReference type="PANTHER" id="PTHR46769">
    <property type="entry name" value="POLYCYSTIC KIDNEY AND HEPATIC DISEASE 1 (AUTOSOMAL RECESSIVE)-LIKE 1"/>
    <property type="match status" value="1"/>
</dbReference>
<name>A0A7J7KC95_BUGNE</name>
<organism evidence="2 3">
    <name type="scientific">Bugula neritina</name>
    <name type="common">Brown bryozoan</name>
    <name type="synonym">Sertularia neritina</name>
    <dbReference type="NCBI Taxonomy" id="10212"/>
    <lineage>
        <taxon>Eukaryota</taxon>
        <taxon>Metazoa</taxon>
        <taxon>Spiralia</taxon>
        <taxon>Lophotrochozoa</taxon>
        <taxon>Bryozoa</taxon>
        <taxon>Gymnolaemata</taxon>
        <taxon>Cheilostomatida</taxon>
        <taxon>Flustrina</taxon>
        <taxon>Buguloidea</taxon>
        <taxon>Bugulidae</taxon>
        <taxon>Bugula</taxon>
    </lineage>
</organism>
<evidence type="ECO:0000313" key="2">
    <source>
        <dbReference type="EMBL" id="KAF6035564.1"/>
    </source>
</evidence>
<proteinExistence type="predicted"/>
<gene>
    <name evidence="2" type="ORF">EB796_006124</name>
</gene>
<dbReference type="PANTHER" id="PTHR46769:SF2">
    <property type="entry name" value="FIBROCYSTIN-L ISOFORM 2 PRECURSOR-RELATED"/>
    <property type="match status" value="1"/>
</dbReference>
<dbReference type="OrthoDB" id="120976at2759"/>
<reference evidence="2" key="1">
    <citation type="submission" date="2020-06" db="EMBL/GenBank/DDBJ databases">
        <title>Draft genome of Bugula neritina, a colonial animal packing powerful symbionts and potential medicines.</title>
        <authorList>
            <person name="Rayko M."/>
        </authorList>
    </citation>
    <scope>NUCLEOTIDE SEQUENCE [LARGE SCALE GENOMIC DNA]</scope>
    <source>
        <strain evidence="2">Kwan_BN1</strain>
    </source>
</reference>
<dbReference type="Proteomes" id="UP000593567">
    <property type="component" value="Unassembled WGS sequence"/>
</dbReference>
<comment type="caution">
    <text evidence="2">The sequence shown here is derived from an EMBL/GenBank/DDBJ whole genome shotgun (WGS) entry which is preliminary data.</text>
</comment>
<protein>
    <submittedName>
        <fullName evidence="2">PKHD1L1</fullName>
    </submittedName>
</protein>
<keyword evidence="1" id="KW-0732">Signal</keyword>
<dbReference type="InterPro" id="IPR052387">
    <property type="entry name" value="Fibrocystin"/>
</dbReference>
<dbReference type="AlphaFoldDB" id="A0A7J7KC95"/>
<evidence type="ECO:0000313" key="3">
    <source>
        <dbReference type="Proteomes" id="UP000593567"/>
    </source>
</evidence>
<dbReference type="EMBL" id="VXIV02000861">
    <property type="protein sequence ID" value="KAF6035564.1"/>
    <property type="molecule type" value="Genomic_DNA"/>
</dbReference>
<keyword evidence="3" id="KW-1185">Reference proteome</keyword>